<proteinExistence type="predicted"/>
<accession>A0A9P6IQB9</accession>
<dbReference type="PANTHER" id="PTHR11113">
    <property type="entry name" value="N-ACETYLGLUCOSAMINE-6-PHOSPHATE DEACETYLASE"/>
    <property type="match status" value="1"/>
</dbReference>
<evidence type="ECO:0008006" key="4">
    <source>
        <dbReference type="Google" id="ProtNLM"/>
    </source>
</evidence>
<dbReference type="GO" id="GO:0008448">
    <property type="term" value="F:N-acetylglucosamine-6-phosphate deacetylase activity"/>
    <property type="evidence" value="ECO:0007669"/>
    <property type="project" value="TreeGrafter"/>
</dbReference>
<evidence type="ECO:0000256" key="1">
    <source>
        <dbReference type="ARBA" id="ARBA00022801"/>
    </source>
</evidence>
<keyword evidence="1" id="KW-0378">Hydrolase</keyword>
<protein>
    <recommendedName>
        <fullName evidence="4">N-acetylglucosamine-6-phosphate deacetylase</fullName>
    </recommendedName>
</protein>
<dbReference type="EMBL" id="JAAAHY010003471">
    <property type="protein sequence ID" value="KAF9941409.1"/>
    <property type="molecule type" value="Genomic_DNA"/>
</dbReference>
<sequence length="118" mass="12825">MTRAFGVDFSVPSDHDTYEKDLLKVNRGLLKYGTTSYCPTIVSSSASVYHKVLSHLKPRAGSAKTGATMLGAHVEGPFINEARIGAHELKVLQASAKSGYSDFKEVYGLEGETPEEQF</sequence>
<dbReference type="OrthoDB" id="10264777at2759"/>
<dbReference type="Gene3D" id="3.20.20.140">
    <property type="entry name" value="Metal-dependent hydrolases"/>
    <property type="match status" value="1"/>
</dbReference>
<reference evidence="2" key="1">
    <citation type="journal article" date="2020" name="Fungal Divers.">
        <title>Resolving the Mortierellaceae phylogeny through synthesis of multi-gene phylogenetics and phylogenomics.</title>
        <authorList>
            <person name="Vandepol N."/>
            <person name="Liber J."/>
            <person name="Desiro A."/>
            <person name="Na H."/>
            <person name="Kennedy M."/>
            <person name="Barry K."/>
            <person name="Grigoriev I.V."/>
            <person name="Miller A.N."/>
            <person name="O'Donnell K."/>
            <person name="Stajich J.E."/>
            <person name="Bonito G."/>
        </authorList>
    </citation>
    <scope>NUCLEOTIDE SEQUENCE</scope>
    <source>
        <strain evidence="2">CK1249</strain>
    </source>
</reference>
<evidence type="ECO:0000313" key="3">
    <source>
        <dbReference type="Proteomes" id="UP000738359"/>
    </source>
</evidence>
<gene>
    <name evidence="2" type="ORF">BGZ70_006242</name>
</gene>
<feature type="non-terminal residue" evidence="2">
    <location>
        <position position="118"/>
    </location>
</feature>
<comment type="caution">
    <text evidence="2">The sequence shown here is derived from an EMBL/GenBank/DDBJ whole genome shotgun (WGS) entry which is preliminary data.</text>
</comment>
<dbReference type="InterPro" id="IPR032466">
    <property type="entry name" value="Metal_Hydrolase"/>
</dbReference>
<dbReference type="PANTHER" id="PTHR11113:SF14">
    <property type="entry name" value="N-ACETYLGLUCOSAMINE-6-PHOSPHATE DEACETYLASE"/>
    <property type="match status" value="1"/>
</dbReference>
<keyword evidence="3" id="KW-1185">Reference proteome</keyword>
<evidence type="ECO:0000313" key="2">
    <source>
        <dbReference type="EMBL" id="KAF9941409.1"/>
    </source>
</evidence>
<name>A0A9P6IQB9_MORAP</name>
<dbReference type="SUPFAM" id="SSF51556">
    <property type="entry name" value="Metallo-dependent hydrolases"/>
    <property type="match status" value="1"/>
</dbReference>
<dbReference type="Proteomes" id="UP000738359">
    <property type="component" value="Unassembled WGS sequence"/>
</dbReference>
<dbReference type="GO" id="GO:0006046">
    <property type="term" value="P:N-acetylglucosamine catabolic process"/>
    <property type="evidence" value="ECO:0007669"/>
    <property type="project" value="TreeGrafter"/>
</dbReference>
<dbReference type="AlphaFoldDB" id="A0A9P6IQB9"/>
<organism evidence="2 3">
    <name type="scientific">Mortierella alpina</name>
    <name type="common">Oleaginous fungus</name>
    <name type="synonym">Mortierella renispora</name>
    <dbReference type="NCBI Taxonomy" id="64518"/>
    <lineage>
        <taxon>Eukaryota</taxon>
        <taxon>Fungi</taxon>
        <taxon>Fungi incertae sedis</taxon>
        <taxon>Mucoromycota</taxon>
        <taxon>Mortierellomycotina</taxon>
        <taxon>Mortierellomycetes</taxon>
        <taxon>Mortierellales</taxon>
        <taxon>Mortierellaceae</taxon>
        <taxon>Mortierella</taxon>
    </lineage>
</organism>